<feature type="transmembrane region" description="Helical" evidence="3">
    <location>
        <begin position="665"/>
        <end position="685"/>
    </location>
</feature>
<dbReference type="Proteomes" id="UP000002630">
    <property type="component" value="Linkage Group LG01"/>
</dbReference>
<keyword evidence="3" id="KW-1133">Transmembrane helix</keyword>
<dbReference type="EMBL" id="FN647682">
    <property type="protein sequence ID" value="CBN76610.1"/>
    <property type="molecule type" value="Genomic_DNA"/>
</dbReference>
<reference evidence="4 5" key="1">
    <citation type="journal article" date="2010" name="Nature">
        <title>The Ectocarpus genome and the independent evolution of multicellularity in brown algae.</title>
        <authorList>
            <person name="Cock J.M."/>
            <person name="Sterck L."/>
            <person name="Rouze P."/>
            <person name="Scornet D."/>
            <person name="Allen A.E."/>
            <person name="Amoutzias G."/>
            <person name="Anthouard V."/>
            <person name="Artiguenave F."/>
            <person name="Aury J.M."/>
            <person name="Badger J.H."/>
            <person name="Beszteri B."/>
            <person name="Billiau K."/>
            <person name="Bonnet E."/>
            <person name="Bothwell J.H."/>
            <person name="Bowler C."/>
            <person name="Boyen C."/>
            <person name="Brownlee C."/>
            <person name="Carrano C.J."/>
            <person name="Charrier B."/>
            <person name="Cho G.Y."/>
            <person name="Coelho S.M."/>
            <person name="Collen J."/>
            <person name="Corre E."/>
            <person name="Da Silva C."/>
            <person name="Delage L."/>
            <person name="Delaroque N."/>
            <person name="Dittami S.M."/>
            <person name="Doulbeau S."/>
            <person name="Elias M."/>
            <person name="Farnham G."/>
            <person name="Gachon C.M."/>
            <person name="Gschloessl B."/>
            <person name="Heesch S."/>
            <person name="Jabbari K."/>
            <person name="Jubin C."/>
            <person name="Kawai H."/>
            <person name="Kimura K."/>
            <person name="Kloareg B."/>
            <person name="Kupper F.C."/>
            <person name="Lang D."/>
            <person name="Le Bail A."/>
            <person name="Leblanc C."/>
            <person name="Lerouge P."/>
            <person name="Lohr M."/>
            <person name="Lopez P.J."/>
            <person name="Martens C."/>
            <person name="Maumus F."/>
            <person name="Michel G."/>
            <person name="Miranda-Saavedra D."/>
            <person name="Morales J."/>
            <person name="Moreau H."/>
            <person name="Motomura T."/>
            <person name="Nagasato C."/>
            <person name="Napoli C.A."/>
            <person name="Nelson D.R."/>
            <person name="Nyvall-Collen P."/>
            <person name="Peters A.F."/>
            <person name="Pommier C."/>
            <person name="Potin P."/>
            <person name="Poulain J."/>
            <person name="Quesneville H."/>
            <person name="Read B."/>
            <person name="Rensing S.A."/>
            <person name="Ritter A."/>
            <person name="Rousvoal S."/>
            <person name="Samanta M."/>
            <person name="Samson G."/>
            <person name="Schroeder D.C."/>
            <person name="Segurens B."/>
            <person name="Strittmatter M."/>
            <person name="Tonon T."/>
            <person name="Tregear J.W."/>
            <person name="Valentin K."/>
            <person name="von Dassow P."/>
            <person name="Yamagishi T."/>
            <person name="Van de Peer Y."/>
            <person name="Wincker P."/>
        </authorList>
    </citation>
    <scope>NUCLEOTIDE SEQUENCE [LARGE SCALE GENOMIC DNA]</scope>
    <source>
        <strain evidence="5">Ec32 / CCAP1310/4</strain>
    </source>
</reference>
<keyword evidence="3" id="KW-0472">Membrane</keyword>
<evidence type="ECO:0000256" key="1">
    <source>
        <dbReference type="SAM" id="Coils"/>
    </source>
</evidence>
<dbReference type="EMBL" id="FN649726">
    <property type="protein sequence ID" value="CBN76610.1"/>
    <property type="molecule type" value="Genomic_DNA"/>
</dbReference>
<keyword evidence="5" id="KW-1185">Reference proteome</keyword>
<accession>D8LBA1</accession>
<dbReference type="PANTHER" id="PTHR34649">
    <property type="entry name" value="CILIA- AND FLAGELLA-ASSOCIATED PROTEIN 99"/>
    <property type="match status" value="1"/>
</dbReference>
<keyword evidence="1" id="KW-0175">Coiled coil</keyword>
<dbReference type="PANTHER" id="PTHR34649:SF1">
    <property type="entry name" value="CILIA- AND FLAGELLA-ASSOCIATED PROTEIN 99"/>
    <property type="match status" value="1"/>
</dbReference>
<evidence type="ECO:0000313" key="4">
    <source>
        <dbReference type="EMBL" id="CBN76610.1"/>
    </source>
</evidence>
<keyword evidence="3" id="KW-0812">Transmembrane</keyword>
<dbReference type="InterPro" id="IPR039341">
    <property type="entry name" value="CFAP99"/>
</dbReference>
<dbReference type="OrthoDB" id="10262255at2759"/>
<feature type="region of interest" description="Disordered" evidence="2">
    <location>
        <begin position="568"/>
        <end position="588"/>
    </location>
</feature>
<name>D8LBA1_ECTSI</name>
<dbReference type="STRING" id="2880.D8LBA1"/>
<gene>
    <name evidence="4" type="ORF">Esi_0000_0334</name>
</gene>
<dbReference type="OMA" id="VQDGRYC"/>
<evidence type="ECO:0000313" key="5">
    <source>
        <dbReference type="Proteomes" id="UP000002630"/>
    </source>
</evidence>
<feature type="coiled-coil region" evidence="1">
    <location>
        <begin position="246"/>
        <end position="293"/>
    </location>
</feature>
<dbReference type="AlphaFoldDB" id="D8LBA1"/>
<organism evidence="4 5">
    <name type="scientific">Ectocarpus siliculosus</name>
    <name type="common">Brown alga</name>
    <name type="synonym">Conferva siliculosa</name>
    <dbReference type="NCBI Taxonomy" id="2880"/>
    <lineage>
        <taxon>Eukaryota</taxon>
        <taxon>Sar</taxon>
        <taxon>Stramenopiles</taxon>
        <taxon>Ochrophyta</taxon>
        <taxon>PX clade</taxon>
        <taxon>Phaeophyceae</taxon>
        <taxon>Ectocarpales</taxon>
        <taxon>Ectocarpaceae</taxon>
        <taxon>Ectocarpus</taxon>
    </lineage>
</organism>
<evidence type="ECO:0000256" key="3">
    <source>
        <dbReference type="SAM" id="Phobius"/>
    </source>
</evidence>
<dbReference type="InParanoid" id="D8LBA1"/>
<protein>
    <submittedName>
        <fullName evidence="4">Uncharacterized protein</fullName>
    </submittedName>
</protein>
<feature type="coiled-coil region" evidence="1">
    <location>
        <begin position="401"/>
        <end position="492"/>
    </location>
</feature>
<sequence>MTAGRRLRPPSLIDKAISLVKGFDPKKQTVDSYADEATQTGESHGDAIFLKQVLYGCVRYKEALRVFLKHFYNDMASSVLRNDFTLYMVLGYLLLFRLDELGFGEFRRLTSSEDPTKMTQLLGYLTDWERVEGQLTQDWLAVFDLNYINDKMVGGLRRASGKIEDYCKKLSVKAFSLSQAREEAKAKMGLAEVAEKSLTVPRPFNLTKPSLRKVPEPMKIEQAVLVGPSTDRLYRTNLAEVESGKKERLEELRRQTVAKYKEMEEAGKGMFRLHETRNTLDALRDEAEKKIVEELQFDKRFPTDVPKYPEEGSQVRLNAAAILREDALLKRKQGQDAKLIKAFESELRDSTEFYLWQTEMRDRDAAIRKEQVEMKRAYAKASQQAARDSLEMQRAANSEVAARVKVEKDLMQEQREAEEELAVFMNQRLVKEVTEVRSTAPKDAVQRVLDEKKCGKEKLCKELEELRAARKREAKEEELKKKEAVLKLKEQDIHEHHVKVFDPTESAGLGLLNEMSLVETKVRLEANERQRAEAESARRREILLQRAKREADLKERLESIQARRAAAKQANREAARERKEREAAQAEAERIQRERNSIALMEELERKRLAREAEMAVLAEEEERRTKAALYLGRAAAAVEEKNFQQMLGGAEREAERRQRVARCLAGPLIVWWSMVVIAVVWWLWL</sequence>
<dbReference type="eggNOG" id="ENOG502QTX0">
    <property type="taxonomic scope" value="Eukaryota"/>
</dbReference>
<evidence type="ECO:0000256" key="2">
    <source>
        <dbReference type="SAM" id="MobiDB-lite"/>
    </source>
</evidence>
<feature type="compositionally biased region" description="Basic and acidic residues" evidence="2">
    <location>
        <begin position="570"/>
        <end position="588"/>
    </location>
</feature>
<proteinExistence type="predicted"/>